<dbReference type="AlphaFoldDB" id="A0A7Y0DS89"/>
<dbReference type="Pfam" id="PF16220">
    <property type="entry name" value="DUF4880"/>
    <property type="match status" value="1"/>
</dbReference>
<dbReference type="Gene3D" id="2.60.120.1440">
    <property type="match status" value="1"/>
</dbReference>
<dbReference type="InterPro" id="IPR032623">
    <property type="entry name" value="FecR_N"/>
</dbReference>
<protein>
    <submittedName>
        <fullName evidence="5">DUF4974 domain-containing protein</fullName>
    </submittedName>
</protein>
<reference evidence="5" key="1">
    <citation type="submission" date="2020-04" db="EMBL/GenBank/DDBJ databases">
        <title>Genome Sequencing for Pseudoaltermonas arctica.</title>
        <authorList>
            <person name="Elkins N.S."/>
        </authorList>
    </citation>
    <scope>NUCLEOTIDE SEQUENCE [LARGE SCALE GENOMIC DNA]</scope>
    <source>
        <strain evidence="5">NEC-BIFX-2020_0012</strain>
    </source>
</reference>
<dbReference type="InterPro" id="IPR012373">
    <property type="entry name" value="Ferrdict_sens_TM"/>
</dbReference>
<keyword evidence="6" id="KW-1185">Reference proteome</keyword>
<evidence type="ECO:0000259" key="2">
    <source>
        <dbReference type="Pfam" id="PF04773"/>
    </source>
</evidence>
<dbReference type="RefSeq" id="WP_169019659.1">
    <property type="nucleotide sequence ID" value="NZ_JABBMT010000008.1"/>
</dbReference>
<dbReference type="Proteomes" id="UP000570493">
    <property type="component" value="Unassembled WGS sequence"/>
</dbReference>
<comment type="caution">
    <text evidence="5">The sequence shown here is derived from an EMBL/GenBank/DDBJ whole genome shotgun (WGS) entry which is preliminary data.</text>
</comment>
<evidence type="ECO:0000259" key="4">
    <source>
        <dbReference type="Pfam" id="PF16344"/>
    </source>
</evidence>
<gene>
    <name evidence="5" type="ORF">HHO47_07045</name>
</gene>
<feature type="transmembrane region" description="Helical" evidence="1">
    <location>
        <begin position="80"/>
        <end position="100"/>
    </location>
</feature>
<dbReference type="GO" id="GO:0016989">
    <property type="term" value="F:sigma factor antagonist activity"/>
    <property type="evidence" value="ECO:0007669"/>
    <property type="project" value="TreeGrafter"/>
</dbReference>
<evidence type="ECO:0000313" key="5">
    <source>
        <dbReference type="EMBL" id="NMM40600.1"/>
    </source>
</evidence>
<name>A0A7Y0DS89_9GAMM</name>
<dbReference type="Pfam" id="PF16344">
    <property type="entry name" value="FecR_C"/>
    <property type="match status" value="1"/>
</dbReference>
<dbReference type="InterPro" id="IPR032508">
    <property type="entry name" value="FecR_C"/>
</dbReference>
<dbReference type="PANTHER" id="PTHR30273:SF2">
    <property type="entry name" value="PROTEIN FECR"/>
    <property type="match status" value="1"/>
</dbReference>
<keyword evidence="1" id="KW-0812">Transmembrane</keyword>
<feature type="domain" description="FecR N-terminal" evidence="3">
    <location>
        <begin position="12"/>
        <end position="52"/>
    </location>
</feature>
<dbReference type="EMBL" id="JABBMT010000008">
    <property type="protein sequence ID" value="NMM40600.1"/>
    <property type="molecule type" value="Genomic_DNA"/>
</dbReference>
<dbReference type="PIRSF" id="PIRSF018266">
    <property type="entry name" value="FecR"/>
    <property type="match status" value="1"/>
</dbReference>
<accession>A0A7Y0DS89</accession>
<dbReference type="InterPro" id="IPR006860">
    <property type="entry name" value="FecR"/>
</dbReference>
<feature type="domain" description="FecR protein" evidence="2">
    <location>
        <begin position="111"/>
        <end position="203"/>
    </location>
</feature>
<sequence>MTRHQTAVQLQQQANYWHELQRTGLNEQQQQAFLHWLNEHPEHHAVYQQSQQVDQLLAQFDNMQTAAINSSVKHFGFSKVWAIAACVAILMISLTSYQFWPSSNNPNFNAQYRSARAEQLDFVLPDGSKLSLDAQTQLALEFDTNQRLTHLKQGRALFDIAKNPQRPFIVNTDRANITVLGTRFSVDNKSNSTRISVEHGRVKVQSTRHSHHLIELIQGQQAVLNDQGVDVHSMNPKLVGAWRNGRLVFNNVPLIEACAEFNRYHDADFKFTDFSVNNMMLSGTFTASELDNFLALLPHVLPVKIEKNNNQIVISKS</sequence>
<dbReference type="Gene3D" id="3.55.50.30">
    <property type="match status" value="1"/>
</dbReference>
<keyword evidence="1" id="KW-0472">Membrane</keyword>
<evidence type="ECO:0000313" key="6">
    <source>
        <dbReference type="Proteomes" id="UP000570493"/>
    </source>
</evidence>
<keyword evidence="1" id="KW-1133">Transmembrane helix</keyword>
<dbReference type="Pfam" id="PF04773">
    <property type="entry name" value="FecR"/>
    <property type="match status" value="1"/>
</dbReference>
<evidence type="ECO:0000259" key="3">
    <source>
        <dbReference type="Pfam" id="PF16220"/>
    </source>
</evidence>
<organism evidence="5 6">
    <name type="scientific">Pseudoalteromonas arctica</name>
    <dbReference type="NCBI Taxonomy" id="394751"/>
    <lineage>
        <taxon>Bacteria</taxon>
        <taxon>Pseudomonadati</taxon>
        <taxon>Pseudomonadota</taxon>
        <taxon>Gammaproteobacteria</taxon>
        <taxon>Alteromonadales</taxon>
        <taxon>Pseudoalteromonadaceae</taxon>
        <taxon>Pseudoalteromonas</taxon>
    </lineage>
</organism>
<evidence type="ECO:0000256" key="1">
    <source>
        <dbReference type="SAM" id="Phobius"/>
    </source>
</evidence>
<dbReference type="PANTHER" id="PTHR30273">
    <property type="entry name" value="PERIPLASMIC SIGNAL SENSOR AND SIGMA FACTOR ACTIVATOR FECR-RELATED"/>
    <property type="match status" value="1"/>
</dbReference>
<proteinExistence type="predicted"/>
<feature type="domain" description="Protein FecR C-terminal" evidence="4">
    <location>
        <begin position="246"/>
        <end position="314"/>
    </location>
</feature>